<gene>
    <name evidence="1" type="ORF">UFOPK2810_00277</name>
</gene>
<reference evidence="1" key="1">
    <citation type="submission" date="2020-05" db="EMBL/GenBank/DDBJ databases">
        <authorList>
            <person name="Chiriac C."/>
            <person name="Salcher M."/>
            <person name="Ghai R."/>
            <person name="Kavagutti S V."/>
        </authorList>
    </citation>
    <scope>NUCLEOTIDE SEQUENCE</scope>
</reference>
<dbReference type="EMBL" id="CAEZYZ010000029">
    <property type="protein sequence ID" value="CAB4740072.1"/>
    <property type="molecule type" value="Genomic_DNA"/>
</dbReference>
<sequence length="83" mass="9535">MPSPTFWLRTNSQHYLLRDSQARVARKHGYAPPSTAGSFFWTKVFLPIYRVMPWGLRRRIMVAIPGSHTKQWAKQGLPEGPAV</sequence>
<protein>
    <submittedName>
        <fullName evidence="1">Unannotated protein</fullName>
    </submittedName>
</protein>
<evidence type="ECO:0000313" key="1">
    <source>
        <dbReference type="EMBL" id="CAB4740072.1"/>
    </source>
</evidence>
<proteinExistence type="predicted"/>
<accession>A0A6J6SYW7</accession>
<organism evidence="1">
    <name type="scientific">freshwater metagenome</name>
    <dbReference type="NCBI Taxonomy" id="449393"/>
    <lineage>
        <taxon>unclassified sequences</taxon>
        <taxon>metagenomes</taxon>
        <taxon>ecological metagenomes</taxon>
    </lineage>
</organism>
<name>A0A6J6SYW7_9ZZZZ</name>
<dbReference type="AlphaFoldDB" id="A0A6J6SYW7"/>